<sequence length="208" mass="23518">MEEIQFLQTGEVGFYNLLQHGTVTDDITVNDCENNGIGDASKVLHIMVMPNLEEQLQNYDNIVSDLEVTCQTEQEFVGPETKKYCSRDQCENLSEPAIADSSKDKQENFSTRDQPQILSESSKVTIPRIHDQSLESATATTFTEQVPNKISQKRKCCAQFCVSQSNSFYTFPCINKNGNYEEVNIKSFSISLKKYNKTAQPPIQSEFT</sequence>
<gene>
    <name evidence="1" type="ORF">KUF71_002914</name>
</gene>
<evidence type="ECO:0000313" key="1">
    <source>
        <dbReference type="EMBL" id="KAK3907224.1"/>
    </source>
</evidence>
<dbReference type="EMBL" id="JAHWGI010000003">
    <property type="protein sequence ID" value="KAK3907224.1"/>
    <property type="molecule type" value="Genomic_DNA"/>
</dbReference>
<name>A0AAE1GPU7_9NEOP</name>
<comment type="caution">
    <text evidence="1">The sequence shown here is derived from an EMBL/GenBank/DDBJ whole genome shotgun (WGS) entry which is preliminary data.</text>
</comment>
<organism evidence="1 2">
    <name type="scientific">Frankliniella fusca</name>
    <dbReference type="NCBI Taxonomy" id="407009"/>
    <lineage>
        <taxon>Eukaryota</taxon>
        <taxon>Metazoa</taxon>
        <taxon>Ecdysozoa</taxon>
        <taxon>Arthropoda</taxon>
        <taxon>Hexapoda</taxon>
        <taxon>Insecta</taxon>
        <taxon>Pterygota</taxon>
        <taxon>Neoptera</taxon>
        <taxon>Paraneoptera</taxon>
        <taxon>Thysanoptera</taxon>
        <taxon>Terebrantia</taxon>
        <taxon>Thripoidea</taxon>
        <taxon>Thripidae</taxon>
        <taxon>Frankliniella</taxon>
    </lineage>
</organism>
<dbReference type="AlphaFoldDB" id="A0AAE1GPU7"/>
<accession>A0AAE1GPU7</accession>
<keyword evidence="2" id="KW-1185">Reference proteome</keyword>
<reference evidence="1" key="2">
    <citation type="journal article" date="2023" name="BMC Genomics">
        <title>Pest status, molecular evolution, and epigenetic factors derived from the genome assembly of Frankliniella fusca, a thysanopteran phytovirus vector.</title>
        <authorList>
            <person name="Catto M.A."/>
            <person name="Labadie P.E."/>
            <person name="Jacobson A.L."/>
            <person name="Kennedy G.G."/>
            <person name="Srinivasan R."/>
            <person name="Hunt B.G."/>
        </authorList>
    </citation>
    <scope>NUCLEOTIDE SEQUENCE</scope>
    <source>
        <strain evidence="1">PL_HMW_Pooled</strain>
    </source>
</reference>
<dbReference type="Proteomes" id="UP001219518">
    <property type="component" value="Unassembled WGS sequence"/>
</dbReference>
<evidence type="ECO:0000313" key="2">
    <source>
        <dbReference type="Proteomes" id="UP001219518"/>
    </source>
</evidence>
<protein>
    <submittedName>
        <fullName evidence="1">Solute carrier family 12 member 2</fullName>
    </submittedName>
</protein>
<proteinExistence type="predicted"/>
<reference evidence="1" key="1">
    <citation type="submission" date="2021-07" db="EMBL/GenBank/DDBJ databases">
        <authorList>
            <person name="Catto M.A."/>
            <person name="Jacobson A."/>
            <person name="Kennedy G."/>
            <person name="Labadie P."/>
            <person name="Hunt B.G."/>
            <person name="Srinivasan R."/>
        </authorList>
    </citation>
    <scope>NUCLEOTIDE SEQUENCE</scope>
    <source>
        <strain evidence="1">PL_HMW_Pooled</strain>
        <tissue evidence="1">Head</tissue>
    </source>
</reference>